<feature type="region of interest" description="Disordered" evidence="1">
    <location>
        <begin position="1"/>
        <end position="28"/>
    </location>
</feature>
<sequence>MNTHVSDASELANVTWRRSSRSGSGGGACVEVGAVWRRSSYSGPNGGACVEVGGLGASMTGVRDSKDPSGPALLFGADAWDGFLSGVKADRFDR</sequence>
<accession>A0A2N3Y8G1</accession>
<dbReference type="EMBL" id="PJNB01000001">
    <property type="protein sequence ID" value="PKW19151.1"/>
    <property type="molecule type" value="Genomic_DNA"/>
</dbReference>
<name>A0A2N3Y8G1_SACSN</name>
<evidence type="ECO:0000256" key="1">
    <source>
        <dbReference type="SAM" id="MobiDB-lite"/>
    </source>
</evidence>
<gene>
    <name evidence="3" type="ORF">A8926_7302</name>
</gene>
<dbReference type="STRING" id="994479.GCA_000194155_05381"/>
<keyword evidence="4" id="KW-1185">Reference proteome</keyword>
<dbReference type="RefSeq" id="WP_010311179.1">
    <property type="nucleotide sequence ID" value="NZ_CP061007.1"/>
</dbReference>
<organism evidence="3 4">
    <name type="scientific">Saccharopolyspora spinosa</name>
    <dbReference type="NCBI Taxonomy" id="60894"/>
    <lineage>
        <taxon>Bacteria</taxon>
        <taxon>Bacillati</taxon>
        <taxon>Actinomycetota</taxon>
        <taxon>Actinomycetes</taxon>
        <taxon>Pseudonocardiales</taxon>
        <taxon>Pseudonocardiaceae</taxon>
        <taxon>Saccharopolyspora</taxon>
    </lineage>
</organism>
<evidence type="ECO:0000313" key="4">
    <source>
        <dbReference type="Proteomes" id="UP000233786"/>
    </source>
</evidence>
<evidence type="ECO:0000313" key="3">
    <source>
        <dbReference type="EMBL" id="PKW19151.1"/>
    </source>
</evidence>
<dbReference type="InterPro" id="IPR007278">
    <property type="entry name" value="DUF397"/>
</dbReference>
<feature type="domain" description="DUF397" evidence="2">
    <location>
        <begin position="15"/>
        <end position="32"/>
    </location>
</feature>
<proteinExistence type="predicted"/>
<dbReference type="OrthoDB" id="4570646at2"/>
<reference evidence="3" key="1">
    <citation type="submission" date="2017-12" db="EMBL/GenBank/DDBJ databases">
        <title>Sequencing the genomes of 1000 Actinobacteria strains.</title>
        <authorList>
            <person name="Klenk H.-P."/>
        </authorList>
    </citation>
    <scope>NUCLEOTIDE SEQUENCE [LARGE SCALE GENOMIC DNA]</scope>
    <source>
        <strain evidence="3">DSM 44228</strain>
    </source>
</reference>
<dbReference type="AlphaFoldDB" id="A0A2N3Y8G1"/>
<dbReference type="Pfam" id="PF04149">
    <property type="entry name" value="DUF397"/>
    <property type="match status" value="2"/>
</dbReference>
<evidence type="ECO:0000259" key="2">
    <source>
        <dbReference type="Pfam" id="PF04149"/>
    </source>
</evidence>
<dbReference type="Proteomes" id="UP000233786">
    <property type="component" value="Unassembled WGS sequence"/>
</dbReference>
<comment type="caution">
    <text evidence="3">The sequence shown here is derived from an EMBL/GenBank/DDBJ whole genome shotgun (WGS) entry which is preliminary data.</text>
</comment>
<protein>
    <submittedName>
        <fullName evidence="3">Uncharacterized protein DUF397</fullName>
    </submittedName>
</protein>
<feature type="domain" description="DUF397" evidence="2">
    <location>
        <begin position="34"/>
        <end position="88"/>
    </location>
</feature>